<feature type="chain" id="PRO_5011492970" description="DUF3859 domain-containing protein" evidence="1">
    <location>
        <begin position="24"/>
        <end position="172"/>
    </location>
</feature>
<dbReference type="STRING" id="390807.SAMN04488095_1515"/>
<dbReference type="InterPro" id="IPR024331">
    <property type="entry name" value="DUF3859"/>
</dbReference>
<evidence type="ECO:0000313" key="3">
    <source>
        <dbReference type="EMBL" id="SFI83791.1"/>
    </source>
</evidence>
<evidence type="ECO:0000313" key="4">
    <source>
        <dbReference type="Proteomes" id="UP000199110"/>
    </source>
</evidence>
<organism evidence="3 4">
    <name type="scientific">Jannaschia pohangensis</name>
    <dbReference type="NCBI Taxonomy" id="390807"/>
    <lineage>
        <taxon>Bacteria</taxon>
        <taxon>Pseudomonadati</taxon>
        <taxon>Pseudomonadota</taxon>
        <taxon>Alphaproteobacteria</taxon>
        <taxon>Rhodobacterales</taxon>
        <taxon>Roseobacteraceae</taxon>
        <taxon>Jannaschia</taxon>
    </lineage>
</organism>
<accession>A0A1I3LGF6</accession>
<feature type="domain" description="DUF3859" evidence="2">
    <location>
        <begin position="66"/>
        <end position="154"/>
    </location>
</feature>
<dbReference type="Pfam" id="PF12975">
    <property type="entry name" value="DUF3859"/>
    <property type="match status" value="1"/>
</dbReference>
<dbReference type="EMBL" id="FORA01000002">
    <property type="protein sequence ID" value="SFI83791.1"/>
    <property type="molecule type" value="Genomic_DNA"/>
</dbReference>
<keyword evidence="4" id="KW-1185">Reference proteome</keyword>
<dbReference type="AlphaFoldDB" id="A0A1I3LGF6"/>
<name>A0A1I3LGF6_9RHOB</name>
<evidence type="ECO:0000256" key="1">
    <source>
        <dbReference type="SAM" id="SignalP"/>
    </source>
</evidence>
<protein>
    <recommendedName>
        <fullName evidence="2">DUF3859 domain-containing protein</fullName>
    </recommendedName>
</protein>
<reference evidence="3 4" key="1">
    <citation type="submission" date="2016-10" db="EMBL/GenBank/DDBJ databases">
        <authorList>
            <person name="de Groot N.N."/>
        </authorList>
    </citation>
    <scope>NUCLEOTIDE SEQUENCE [LARGE SCALE GENOMIC DNA]</scope>
    <source>
        <strain evidence="3 4">DSM 19073</strain>
    </source>
</reference>
<keyword evidence="1" id="KW-0732">Signal</keyword>
<dbReference type="RefSeq" id="WP_175484828.1">
    <property type="nucleotide sequence ID" value="NZ_FORA01000002.1"/>
</dbReference>
<dbReference type="Proteomes" id="UP000199110">
    <property type="component" value="Unassembled WGS sequence"/>
</dbReference>
<dbReference type="Gene3D" id="2.60.40.2390">
    <property type="match status" value="1"/>
</dbReference>
<gene>
    <name evidence="3" type="ORF">SAMN04488095_1515</name>
</gene>
<feature type="signal peptide" evidence="1">
    <location>
        <begin position="1"/>
        <end position="23"/>
    </location>
</feature>
<evidence type="ECO:0000259" key="2">
    <source>
        <dbReference type="Pfam" id="PF12975"/>
    </source>
</evidence>
<sequence length="172" mass="18973">MRNRLTALTFCLALLGGAFPVFAQVQLVETGIICPDTREGRLIDAPGTEAGFVRVLDGLDFDMPGRIVPLVPDLAFGIRVRLKDDVPRDVTMITRHPPMGANGVTEQVHISTLPADDTYIRVYSFDFDYEMLPGVWTLAVADGDDLLLSVDFEVVEAYDPRIDNICGFLLQS</sequence>
<proteinExistence type="predicted"/>